<evidence type="ECO:0000313" key="3">
    <source>
        <dbReference type="Proteomes" id="UP000321080"/>
    </source>
</evidence>
<accession>A0A5C7GGN8</accession>
<proteinExistence type="predicted"/>
<reference evidence="2 3" key="1">
    <citation type="submission" date="2019-08" db="EMBL/GenBank/DDBJ databases">
        <title>Seonamhaeicola sediminis sp. nov., isolated from marine sediment.</title>
        <authorList>
            <person name="Cao W.R."/>
        </authorList>
    </citation>
    <scope>NUCLEOTIDE SEQUENCE [LARGE SCALE GENOMIC DNA]</scope>
    <source>
        <strain evidence="2 3">1505</strain>
    </source>
</reference>
<dbReference type="Proteomes" id="UP000321080">
    <property type="component" value="Unassembled WGS sequence"/>
</dbReference>
<feature type="transmembrane region" description="Helical" evidence="1">
    <location>
        <begin position="83"/>
        <end position="105"/>
    </location>
</feature>
<keyword evidence="1" id="KW-0472">Membrane</keyword>
<gene>
    <name evidence="2" type="ORF">FUA22_09205</name>
</gene>
<evidence type="ECO:0000313" key="2">
    <source>
        <dbReference type="EMBL" id="TXG36748.1"/>
    </source>
</evidence>
<keyword evidence="3" id="KW-1185">Reference proteome</keyword>
<organism evidence="2 3">
    <name type="scientific">Seonamhaeicola maritimus</name>
    <dbReference type="NCBI Taxonomy" id="2591822"/>
    <lineage>
        <taxon>Bacteria</taxon>
        <taxon>Pseudomonadati</taxon>
        <taxon>Bacteroidota</taxon>
        <taxon>Flavobacteriia</taxon>
        <taxon>Flavobacteriales</taxon>
        <taxon>Flavobacteriaceae</taxon>
    </lineage>
</organism>
<dbReference type="AlphaFoldDB" id="A0A5C7GGN8"/>
<keyword evidence="1" id="KW-0812">Transmembrane</keyword>
<comment type="caution">
    <text evidence="2">The sequence shown here is derived from an EMBL/GenBank/DDBJ whole genome shotgun (WGS) entry which is preliminary data.</text>
</comment>
<keyword evidence="1" id="KW-1133">Transmembrane helix</keyword>
<sequence length="114" mass="12821">MKSKSLLFAGIILLLIGILIRKLTHMEVAGLILIIIGVTCKTVYIIKKAKSGEYQPGKELLILIFGLILFLTGLYFKSLEFPIIKPIYLIISGIVLKISFIIRFIQVTRSTKNK</sequence>
<dbReference type="EMBL" id="VRKQ01000010">
    <property type="protein sequence ID" value="TXG36748.1"/>
    <property type="molecule type" value="Genomic_DNA"/>
</dbReference>
<feature type="transmembrane region" description="Helical" evidence="1">
    <location>
        <begin position="59"/>
        <end position="77"/>
    </location>
</feature>
<feature type="transmembrane region" description="Helical" evidence="1">
    <location>
        <begin position="31"/>
        <end position="47"/>
    </location>
</feature>
<protein>
    <submittedName>
        <fullName evidence="2">Uncharacterized protein</fullName>
    </submittedName>
</protein>
<dbReference type="RefSeq" id="WP_147767673.1">
    <property type="nucleotide sequence ID" value="NZ_VRKQ01000010.1"/>
</dbReference>
<evidence type="ECO:0000256" key="1">
    <source>
        <dbReference type="SAM" id="Phobius"/>
    </source>
</evidence>
<name>A0A5C7GGN8_9FLAO</name>